<gene>
    <name evidence="1" type="ORF">C5167_006313</name>
</gene>
<proteinExistence type="predicted"/>
<reference evidence="1 2" key="1">
    <citation type="journal article" date="2018" name="Science">
        <title>The opium poppy genome and morphinan production.</title>
        <authorList>
            <person name="Guo L."/>
            <person name="Winzer T."/>
            <person name="Yang X."/>
            <person name="Li Y."/>
            <person name="Ning Z."/>
            <person name="He Z."/>
            <person name="Teodor R."/>
            <person name="Lu Y."/>
            <person name="Bowser T.A."/>
            <person name="Graham I.A."/>
            <person name="Ye K."/>
        </authorList>
    </citation>
    <scope>NUCLEOTIDE SEQUENCE [LARGE SCALE GENOMIC DNA]</scope>
    <source>
        <strain evidence="2">cv. HN1</strain>
        <tissue evidence="1">Leaves</tissue>
    </source>
</reference>
<dbReference type="EMBL" id="CM010718">
    <property type="protein sequence ID" value="RZC59022.1"/>
    <property type="molecule type" value="Genomic_DNA"/>
</dbReference>
<accession>A0A4Y7JG58</accession>
<dbReference type="AlphaFoldDB" id="A0A4Y7JG58"/>
<sequence length="151" mass="15727">MFDLPSKDFINEGLGLDCDGQWYMLVKMLEWIAVDELPALFNKKALFSLKKALGVPENVISSPVPSSTPLFTFGAPTNSSSDDLSASTTSLFCAPTTVASEASNGLNTSLDTTSATTIVAANGITNPSNVASTNSSISTLPATPAVPFQFG</sequence>
<keyword evidence="2" id="KW-1185">Reference proteome</keyword>
<organism evidence="1 2">
    <name type="scientific">Papaver somniferum</name>
    <name type="common">Opium poppy</name>
    <dbReference type="NCBI Taxonomy" id="3469"/>
    <lineage>
        <taxon>Eukaryota</taxon>
        <taxon>Viridiplantae</taxon>
        <taxon>Streptophyta</taxon>
        <taxon>Embryophyta</taxon>
        <taxon>Tracheophyta</taxon>
        <taxon>Spermatophyta</taxon>
        <taxon>Magnoliopsida</taxon>
        <taxon>Ranunculales</taxon>
        <taxon>Papaveraceae</taxon>
        <taxon>Papaveroideae</taxon>
        <taxon>Papaver</taxon>
    </lineage>
</organism>
<protein>
    <submittedName>
        <fullName evidence="1">Uncharacterized protein</fullName>
    </submittedName>
</protein>
<name>A0A4Y7JG58_PAPSO</name>
<dbReference type="Gramene" id="RZC59022">
    <property type="protein sequence ID" value="RZC59022"/>
    <property type="gene ID" value="C5167_006313"/>
</dbReference>
<dbReference type="Proteomes" id="UP000316621">
    <property type="component" value="Chromosome 4"/>
</dbReference>
<evidence type="ECO:0000313" key="1">
    <source>
        <dbReference type="EMBL" id="RZC59022.1"/>
    </source>
</evidence>
<evidence type="ECO:0000313" key="2">
    <source>
        <dbReference type="Proteomes" id="UP000316621"/>
    </source>
</evidence>